<accession>A0A381T390</accession>
<proteinExistence type="predicted"/>
<feature type="domain" description="VOC" evidence="1">
    <location>
        <begin position="41"/>
        <end position="192"/>
    </location>
</feature>
<dbReference type="InterPro" id="IPR004360">
    <property type="entry name" value="Glyas_Fos-R_dOase_dom"/>
</dbReference>
<protein>
    <recommendedName>
        <fullName evidence="1">VOC domain-containing protein</fullName>
    </recommendedName>
</protein>
<evidence type="ECO:0000313" key="2">
    <source>
        <dbReference type="EMBL" id="SVA10058.1"/>
    </source>
</evidence>
<sequence>VVKNEPRTEWRVNWTVLRALVSFIQYREKLMPTNEKFEIRGINHLALVCRDMKKTVDFYSGVLGLPLTKTIELPHGAGQHFFFDIGKGDSLAFFWFPNAAESQPGITHAEALVGHGDITSAHASMNHVAFDVPEDKIEEYQQKLKAAGVEITDVVNHDDSETQSSPSITDTTFVRSIYFKDPDGILLEFAAWTRDMNEQDVNCEPRSVNQA</sequence>
<dbReference type="PANTHER" id="PTHR21366:SF31">
    <property type="entry name" value="METALLOTHIOL TRANSFERASE FOSB"/>
    <property type="match status" value="1"/>
</dbReference>
<dbReference type="InterPro" id="IPR029068">
    <property type="entry name" value="Glyas_Bleomycin-R_OHBP_Dase"/>
</dbReference>
<dbReference type="SUPFAM" id="SSF54593">
    <property type="entry name" value="Glyoxalase/Bleomycin resistance protein/Dihydroxybiphenyl dioxygenase"/>
    <property type="match status" value="1"/>
</dbReference>
<dbReference type="InterPro" id="IPR050383">
    <property type="entry name" value="GlyoxalaseI/FosfomycinResist"/>
</dbReference>
<gene>
    <name evidence="2" type="ORF">METZ01_LOCUS62912</name>
</gene>
<feature type="non-terminal residue" evidence="2">
    <location>
        <position position="1"/>
    </location>
</feature>
<dbReference type="PROSITE" id="PS51819">
    <property type="entry name" value="VOC"/>
    <property type="match status" value="1"/>
</dbReference>
<dbReference type="PANTHER" id="PTHR21366">
    <property type="entry name" value="GLYOXALASE FAMILY PROTEIN"/>
    <property type="match status" value="1"/>
</dbReference>
<dbReference type="AlphaFoldDB" id="A0A381T390"/>
<dbReference type="InterPro" id="IPR037523">
    <property type="entry name" value="VOC_core"/>
</dbReference>
<organism evidence="2">
    <name type="scientific">marine metagenome</name>
    <dbReference type="NCBI Taxonomy" id="408172"/>
    <lineage>
        <taxon>unclassified sequences</taxon>
        <taxon>metagenomes</taxon>
        <taxon>ecological metagenomes</taxon>
    </lineage>
</organism>
<reference evidence="2" key="1">
    <citation type="submission" date="2018-05" db="EMBL/GenBank/DDBJ databases">
        <authorList>
            <person name="Lanie J.A."/>
            <person name="Ng W.-L."/>
            <person name="Kazmierczak K.M."/>
            <person name="Andrzejewski T.M."/>
            <person name="Davidsen T.M."/>
            <person name="Wayne K.J."/>
            <person name="Tettelin H."/>
            <person name="Glass J.I."/>
            <person name="Rusch D."/>
            <person name="Podicherti R."/>
            <person name="Tsui H.-C.T."/>
            <person name="Winkler M.E."/>
        </authorList>
    </citation>
    <scope>NUCLEOTIDE SEQUENCE</scope>
</reference>
<dbReference type="Gene3D" id="3.10.180.10">
    <property type="entry name" value="2,3-Dihydroxybiphenyl 1,2-Dioxygenase, domain 1"/>
    <property type="match status" value="1"/>
</dbReference>
<name>A0A381T390_9ZZZZ</name>
<dbReference type="EMBL" id="UINC01003885">
    <property type="protein sequence ID" value="SVA10058.1"/>
    <property type="molecule type" value="Genomic_DNA"/>
</dbReference>
<dbReference type="Pfam" id="PF00903">
    <property type="entry name" value="Glyoxalase"/>
    <property type="match status" value="1"/>
</dbReference>
<evidence type="ECO:0000259" key="1">
    <source>
        <dbReference type="PROSITE" id="PS51819"/>
    </source>
</evidence>